<dbReference type="STRING" id="28573.A0A0U1LID3"/>
<reference evidence="14 15" key="1">
    <citation type="submission" date="2015-04" db="EMBL/GenBank/DDBJ databases">
        <authorList>
            <person name="Syromyatnikov M.Y."/>
            <person name="Popov V.N."/>
        </authorList>
    </citation>
    <scope>NUCLEOTIDE SEQUENCE [LARGE SCALE GENOMIC DNA]</scope>
    <source>
        <strain evidence="14">WF-38-12</strain>
    </source>
</reference>
<comment type="catalytic activity">
    <reaction evidence="1 11">
        <text>Hydrolysis of terminal non-reducing alpha-L-arabinofuranoside residues in alpha-L-arabinosides.</text>
        <dbReference type="EC" id="3.2.1.55"/>
    </reaction>
</comment>
<keyword evidence="10" id="KW-0624">Polysaccharide degradation</keyword>
<dbReference type="GO" id="GO:0045493">
    <property type="term" value="P:xylan catabolic process"/>
    <property type="evidence" value="ECO:0007669"/>
    <property type="project" value="UniProtKB-UniRule"/>
</dbReference>
<keyword evidence="15" id="KW-1185">Reference proteome</keyword>
<evidence type="ECO:0000256" key="8">
    <source>
        <dbReference type="ARBA" id="ARBA00023277"/>
    </source>
</evidence>
<evidence type="ECO:0000256" key="9">
    <source>
        <dbReference type="ARBA" id="ARBA00023295"/>
    </source>
</evidence>
<dbReference type="Gene3D" id="2.115.10.20">
    <property type="entry name" value="Glycosyl hydrolase domain, family 43"/>
    <property type="match status" value="1"/>
</dbReference>
<dbReference type="SUPFAM" id="SSF75005">
    <property type="entry name" value="Arabinanase/levansucrase/invertase"/>
    <property type="match status" value="1"/>
</dbReference>
<evidence type="ECO:0000313" key="15">
    <source>
        <dbReference type="Proteomes" id="UP000054383"/>
    </source>
</evidence>
<accession>A0A0U1LID3</accession>
<feature type="signal peptide" evidence="13">
    <location>
        <begin position="1"/>
        <end position="16"/>
    </location>
</feature>
<protein>
    <recommendedName>
        <fullName evidence="11">Alpha-L-arabinofuranosidase</fullName>
        <ecNumber evidence="11">3.2.1.55</ecNumber>
    </recommendedName>
</protein>
<evidence type="ECO:0000256" key="10">
    <source>
        <dbReference type="ARBA" id="ARBA00023326"/>
    </source>
</evidence>
<dbReference type="EC" id="3.2.1.55" evidence="11"/>
<evidence type="ECO:0000256" key="5">
    <source>
        <dbReference type="ARBA" id="ARBA00022651"/>
    </source>
</evidence>
<dbReference type="GO" id="GO:0046373">
    <property type="term" value="P:L-arabinose metabolic process"/>
    <property type="evidence" value="ECO:0007669"/>
    <property type="project" value="UniProtKB-UniRule"/>
</dbReference>
<dbReference type="PANTHER" id="PTHR40631">
    <property type="entry name" value="ALPHA-L-ARABINOFURANOSIDASE AXHA-2-RELATED"/>
    <property type="match status" value="1"/>
</dbReference>
<evidence type="ECO:0000256" key="13">
    <source>
        <dbReference type="SAM" id="SignalP"/>
    </source>
</evidence>
<dbReference type="Pfam" id="PF03664">
    <property type="entry name" value="Glyco_hydro_62"/>
    <property type="match status" value="1"/>
</dbReference>
<dbReference type="InterPro" id="IPR005193">
    <property type="entry name" value="GH62_arabinosidase"/>
</dbReference>
<sequence length="441" mass="47284">MLWLVSLVFVLLPVTAAPAATTCALPSTYGWTSTDALASPESGLVSLKDFSHVPYNGQHLVYASDVNNAGSYGSLGFSLFKDWSEMSAASQTTMNTGTVAPSLFHFTPKDIWVLAYEWGASAFSYVTSSDPTDPNGWSSPQTLYSGSLSGTGPIDPTLIGDDTTMYMFFGGDNGNIYRASMPIDDFPSSFGSSATTVLTDSNPNNLFEAVQVYSVQGQNQYLMIVEAIGENGRYFRSFTAKTLDGSWTPQATSEEAPFAGKANSGANWTNDISSGDLIRSSADHTMPIDPCNLQFLYQGRDPNAGGDYNSLPYRPGSDVFIVGEALAETQAHATSIASAARVAFVHAHYKGEKATGGNFVMGIGGRGEIEMGLCAEFSLYHMVDLEDGEEEATSPEKNSNAPEANNDKSKKGFITWEVLLMGNGPRIEHVQPQKSMSTTET</sequence>
<evidence type="ECO:0000256" key="4">
    <source>
        <dbReference type="ARBA" id="ARBA00022525"/>
    </source>
</evidence>
<keyword evidence="8" id="KW-0119">Carbohydrate metabolism</keyword>
<gene>
    <name evidence="14" type="primary">abfB</name>
    <name evidence="14" type="ORF">PISL3812_00101</name>
</gene>
<keyword evidence="6 11" id="KW-0732">Signal</keyword>
<proteinExistence type="inferred from homology"/>
<evidence type="ECO:0000256" key="6">
    <source>
        <dbReference type="ARBA" id="ARBA00022729"/>
    </source>
</evidence>
<feature type="region of interest" description="Disordered" evidence="12">
    <location>
        <begin position="388"/>
        <end position="409"/>
    </location>
</feature>
<dbReference type="Proteomes" id="UP000054383">
    <property type="component" value="Unassembled WGS sequence"/>
</dbReference>
<keyword evidence="5" id="KW-0858">Xylan degradation</keyword>
<dbReference type="PANTHER" id="PTHR40631:SF1">
    <property type="entry name" value="ALPHA-L-ARABINOFURANOSIDASE AXHA-2-RELATED"/>
    <property type="match status" value="1"/>
</dbReference>
<name>A0A0U1LID3_TALIS</name>
<dbReference type="AlphaFoldDB" id="A0A0U1LID3"/>
<evidence type="ECO:0000256" key="11">
    <source>
        <dbReference type="RuleBase" id="RU368117"/>
    </source>
</evidence>
<dbReference type="OrthoDB" id="3156236at2759"/>
<comment type="function">
    <text evidence="11">Alpha-L-arabinofuranosidase involved in the hydrolysis of xylan, a major structural heterogeneous polysaccharide found in plant biomass representing the second most abundant polysaccharide in the biosphere, after cellulose.</text>
</comment>
<dbReference type="CDD" id="cd08987">
    <property type="entry name" value="GH62"/>
    <property type="match status" value="1"/>
</dbReference>
<keyword evidence="9 11" id="KW-0326">Glycosidase</keyword>
<evidence type="ECO:0000256" key="7">
    <source>
        <dbReference type="ARBA" id="ARBA00022801"/>
    </source>
</evidence>
<dbReference type="GO" id="GO:0046556">
    <property type="term" value="F:alpha-L-arabinofuranosidase activity"/>
    <property type="evidence" value="ECO:0007669"/>
    <property type="project" value="UniProtKB-UniRule"/>
</dbReference>
<comment type="subcellular location">
    <subcellularLocation>
        <location evidence="2 11">Secreted</location>
    </subcellularLocation>
</comment>
<evidence type="ECO:0000256" key="1">
    <source>
        <dbReference type="ARBA" id="ARBA00001462"/>
    </source>
</evidence>
<organism evidence="14 15">
    <name type="scientific">Talaromyces islandicus</name>
    <name type="common">Penicillium islandicum</name>
    <dbReference type="NCBI Taxonomy" id="28573"/>
    <lineage>
        <taxon>Eukaryota</taxon>
        <taxon>Fungi</taxon>
        <taxon>Dikarya</taxon>
        <taxon>Ascomycota</taxon>
        <taxon>Pezizomycotina</taxon>
        <taxon>Eurotiomycetes</taxon>
        <taxon>Eurotiomycetidae</taxon>
        <taxon>Eurotiales</taxon>
        <taxon>Trichocomaceae</taxon>
        <taxon>Talaromyces</taxon>
        <taxon>Talaromyces sect. Islandici</taxon>
    </lineage>
</organism>
<keyword evidence="7 11" id="KW-0378">Hydrolase</keyword>
<feature type="chain" id="PRO_5006710977" description="Alpha-L-arabinofuranosidase" evidence="13">
    <location>
        <begin position="17"/>
        <end position="441"/>
    </location>
</feature>
<dbReference type="InterPro" id="IPR023296">
    <property type="entry name" value="Glyco_hydro_beta-prop_sf"/>
</dbReference>
<comment type="similarity">
    <text evidence="3 11">Belongs to the glycosyl hydrolase 62 family.</text>
</comment>
<evidence type="ECO:0000313" key="14">
    <source>
        <dbReference type="EMBL" id="CRG82755.1"/>
    </source>
</evidence>
<dbReference type="GO" id="GO:0005576">
    <property type="term" value="C:extracellular region"/>
    <property type="evidence" value="ECO:0007669"/>
    <property type="project" value="UniProtKB-SubCell"/>
</dbReference>
<keyword evidence="4 11" id="KW-0964">Secreted</keyword>
<dbReference type="OMA" id="AYQWGSS"/>
<dbReference type="EMBL" id="CVMT01000001">
    <property type="protein sequence ID" value="CRG82755.1"/>
    <property type="molecule type" value="Genomic_DNA"/>
</dbReference>
<evidence type="ECO:0000256" key="12">
    <source>
        <dbReference type="SAM" id="MobiDB-lite"/>
    </source>
</evidence>
<evidence type="ECO:0000256" key="2">
    <source>
        <dbReference type="ARBA" id="ARBA00004613"/>
    </source>
</evidence>
<evidence type="ECO:0000256" key="3">
    <source>
        <dbReference type="ARBA" id="ARBA00007396"/>
    </source>
</evidence>